<proteinExistence type="predicted"/>
<accession>A0A059CJS5</accession>
<name>A0A059CJS5_EUCGR</name>
<dbReference type="Gramene" id="KCW78657">
    <property type="protein sequence ID" value="KCW78657"/>
    <property type="gene ID" value="EUGRSUZ_C00117"/>
</dbReference>
<gene>
    <name evidence="1" type="ORF">EUGRSUZ_C00117</name>
</gene>
<dbReference type="EMBL" id="KK198755">
    <property type="protein sequence ID" value="KCW78657.1"/>
    <property type="molecule type" value="Genomic_DNA"/>
</dbReference>
<dbReference type="AlphaFoldDB" id="A0A059CJS5"/>
<sequence length="88" mass="9834">MNPSFSFTTMEVTCRFTPKRGFLAKQRQIASWARLGDISSSQCLFSQRKATTSHTAHITTTQTPRESKSPLLAKCFLLNVVEPEGEPT</sequence>
<protein>
    <submittedName>
        <fullName evidence="1">Uncharacterized protein</fullName>
    </submittedName>
</protein>
<reference evidence="1" key="1">
    <citation type="submission" date="2013-07" db="EMBL/GenBank/DDBJ databases">
        <title>The genome of Eucalyptus grandis.</title>
        <authorList>
            <person name="Schmutz J."/>
            <person name="Hayes R."/>
            <person name="Myburg A."/>
            <person name="Tuskan G."/>
            <person name="Grattapaglia D."/>
            <person name="Rokhsar D.S."/>
        </authorList>
    </citation>
    <scope>NUCLEOTIDE SEQUENCE</scope>
    <source>
        <tissue evidence="1">Leaf extractions</tissue>
    </source>
</reference>
<organism evidence="1">
    <name type="scientific">Eucalyptus grandis</name>
    <name type="common">Flooded gum</name>
    <dbReference type="NCBI Taxonomy" id="71139"/>
    <lineage>
        <taxon>Eukaryota</taxon>
        <taxon>Viridiplantae</taxon>
        <taxon>Streptophyta</taxon>
        <taxon>Embryophyta</taxon>
        <taxon>Tracheophyta</taxon>
        <taxon>Spermatophyta</taxon>
        <taxon>Magnoliopsida</taxon>
        <taxon>eudicotyledons</taxon>
        <taxon>Gunneridae</taxon>
        <taxon>Pentapetalae</taxon>
        <taxon>rosids</taxon>
        <taxon>malvids</taxon>
        <taxon>Myrtales</taxon>
        <taxon>Myrtaceae</taxon>
        <taxon>Myrtoideae</taxon>
        <taxon>Eucalypteae</taxon>
        <taxon>Eucalyptus</taxon>
    </lineage>
</organism>
<evidence type="ECO:0000313" key="1">
    <source>
        <dbReference type="EMBL" id="KCW78657.1"/>
    </source>
</evidence>
<dbReference type="InParanoid" id="A0A059CJS5"/>